<keyword evidence="6" id="KW-1185">Reference proteome</keyword>
<feature type="domain" description="Replicative helicase loading/DNA remodeling protein DnaB N-terminal winged helix" evidence="4">
    <location>
        <begin position="9"/>
        <end position="244"/>
    </location>
</feature>
<evidence type="ECO:0000313" key="6">
    <source>
        <dbReference type="Proteomes" id="UP001596109"/>
    </source>
</evidence>
<dbReference type="Pfam" id="PF25888">
    <property type="entry name" value="WHD_DnaB"/>
    <property type="match status" value="1"/>
</dbReference>
<dbReference type="InterPro" id="IPR006343">
    <property type="entry name" value="DnaB/C_C"/>
</dbReference>
<feature type="region of interest" description="Disordered" evidence="2">
    <location>
        <begin position="391"/>
        <end position="440"/>
    </location>
</feature>
<feature type="domain" description="DnaB/C C-terminal" evidence="3">
    <location>
        <begin position="309"/>
        <end position="379"/>
    </location>
</feature>
<reference evidence="6" key="1">
    <citation type="journal article" date="2019" name="Int. J. Syst. Evol. Microbiol.">
        <title>The Global Catalogue of Microorganisms (GCM) 10K type strain sequencing project: providing services to taxonomists for standard genome sequencing and annotation.</title>
        <authorList>
            <consortium name="The Broad Institute Genomics Platform"/>
            <consortium name="The Broad Institute Genome Sequencing Center for Infectious Disease"/>
            <person name="Wu L."/>
            <person name="Ma J."/>
        </authorList>
    </citation>
    <scope>NUCLEOTIDE SEQUENCE [LARGE SCALE GENOMIC DNA]</scope>
    <source>
        <strain evidence="6">CGMCC 4.1434</strain>
    </source>
</reference>
<sequence length="456" mass="53086">MAHLYKELQPVDAYTIGLPHPFSDYDRQLLTLFYQPLIGPDALSLFMTLWADGEQGNAITYNHYHLMNILTMPLGRVFEARISLEAIGLLRTRRKKEGDVREFIYELLPPLDAKAFFSDPLLSTFLFSKIGEQAYRNLRGHFALDQGSDDGYEDVSRTFMDVYKPVPQSFSEEMLNENFQGRNEPKPVPFVESSFDFDLLKAGLSEQMVPQATLTAVSKETIAKLAFLYSLTPLDMQKVVMMALDEDLQLPEERLRKAATEFYKMNVSKEPPVLRKVYEQEQPMQQVELKTRDDELVHYLEHTPPIDMLRDINGKEPLPVDVELAERLIHTHGLSIGVVNVLLQYVHLRNDGKITNKYVERIASHWMNKKIETVRAAMEISRQEHDQYIKWKNEGQKAPTRRKSGREERVPDWFYKKEDKPEKREQPKKSSTTDFNVEEERRKLMKELGITRDEVN</sequence>
<dbReference type="Pfam" id="PF07261">
    <property type="entry name" value="DnaB_2"/>
    <property type="match status" value="1"/>
</dbReference>
<organism evidence="5 6">
    <name type="scientific">Sporosarcina soli</name>
    <dbReference type="NCBI Taxonomy" id="334736"/>
    <lineage>
        <taxon>Bacteria</taxon>
        <taxon>Bacillati</taxon>
        <taxon>Bacillota</taxon>
        <taxon>Bacilli</taxon>
        <taxon>Bacillales</taxon>
        <taxon>Caryophanaceae</taxon>
        <taxon>Sporosarcina</taxon>
    </lineage>
</organism>
<name>A0ABW0TPR6_9BACL</name>
<feature type="compositionally biased region" description="Basic and acidic residues" evidence="2">
    <location>
        <begin position="405"/>
        <end position="428"/>
    </location>
</feature>
<evidence type="ECO:0000259" key="3">
    <source>
        <dbReference type="Pfam" id="PF07261"/>
    </source>
</evidence>
<evidence type="ECO:0000259" key="4">
    <source>
        <dbReference type="Pfam" id="PF25888"/>
    </source>
</evidence>
<dbReference type="RefSeq" id="WP_381436711.1">
    <property type="nucleotide sequence ID" value="NZ_JBHSNO010000008.1"/>
</dbReference>
<evidence type="ECO:0000256" key="1">
    <source>
        <dbReference type="ARBA" id="ARBA00093462"/>
    </source>
</evidence>
<dbReference type="EMBL" id="JBHSNO010000008">
    <property type="protein sequence ID" value="MFC5590368.1"/>
    <property type="molecule type" value="Genomic_DNA"/>
</dbReference>
<dbReference type="InterPro" id="IPR058660">
    <property type="entry name" value="WHD_DnaB"/>
</dbReference>
<protein>
    <submittedName>
        <fullName evidence="5">Replication initiation and membrane attachment family protein</fullName>
    </submittedName>
</protein>
<accession>A0ABW0TPR6</accession>
<evidence type="ECO:0000256" key="2">
    <source>
        <dbReference type="SAM" id="MobiDB-lite"/>
    </source>
</evidence>
<comment type="similarity">
    <text evidence="1">Belongs to the DnaB/DnaD family.</text>
</comment>
<proteinExistence type="inferred from homology"/>
<evidence type="ECO:0000313" key="5">
    <source>
        <dbReference type="EMBL" id="MFC5590368.1"/>
    </source>
</evidence>
<dbReference type="Proteomes" id="UP001596109">
    <property type="component" value="Unassembled WGS sequence"/>
</dbReference>
<gene>
    <name evidence="5" type="ORF">ACFPRA_15800</name>
</gene>
<comment type="caution">
    <text evidence="5">The sequence shown here is derived from an EMBL/GenBank/DDBJ whole genome shotgun (WGS) entry which is preliminary data.</text>
</comment>